<evidence type="ECO:0000259" key="6">
    <source>
        <dbReference type="SMART" id="SM00919"/>
    </source>
</evidence>
<proteinExistence type="inferred from homology"/>
<dbReference type="GO" id="GO:0051287">
    <property type="term" value="F:NAD binding"/>
    <property type="evidence" value="ECO:0007669"/>
    <property type="project" value="InterPro"/>
</dbReference>
<dbReference type="SUPFAM" id="SSF51735">
    <property type="entry name" value="NAD(P)-binding Rossmann-fold domains"/>
    <property type="match status" value="1"/>
</dbReference>
<feature type="active site" description="Proton acceptor" evidence="3">
    <location>
        <position position="189"/>
    </location>
</feature>
<evidence type="ECO:0000259" key="7">
    <source>
        <dbReference type="SMART" id="SM01274"/>
    </source>
</evidence>
<dbReference type="Pfam" id="PF00390">
    <property type="entry name" value="malic"/>
    <property type="match status" value="1"/>
</dbReference>
<dbReference type="SUPFAM" id="SSF53223">
    <property type="entry name" value="Aminoacid dehydrogenase-like, N-terminal domain"/>
    <property type="match status" value="1"/>
</dbReference>
<evidence type="ECO:0000256" key="1">
    <source>
        <dbReference type="ARBA" id="ARBA00008785"/>
    </source>
</evidence>
<dbReference type="OrthoDB" id="5365701at2759"/>
<dbReference type="Proteomes" id="UP000193642">
    <property type="component" value="Unassembled WGS sequence"/>
</dbReference>
<organism evidence="8 9">
    <name type="scientific">Rhizoclosmatium globosum</name>
    <dbReference type="NCBI Taxonomy" id="329046"/>
    <lineage>
        <taxon>Eukaryota</taxon>
        <taxon>Fungi</taxon>
        <taxon>Fungi incertae sedis</taxon>
        <taxon>Chytridiomycota</taxon>
        <taxon>Chytridiomycota incertae sedis</taxon>
        <taxon>Chytridiomycetes</taxon>
        <taxon>Chytridiales</taxon>
        <taxon>Chytriomycetaceae</taxon>
        <taxon>Rhizoclosmatium</taxon>
    </lineage>
</organism>
<dbReference type="GO" id="GO:0006108">
    <property type="term" value="P:malate metabolic process"/>
    <property type="evidence" value="ECO:0007669"/>
    <property type="project" value="TreeGrafter"/>
</dbReference>
<dbReference type="PRINTS" id="PR00072">
    <property type="entry name" value="MALOXRDTASE"/>
</dbReference>
<dbReference type="AlphaFoldDB" id="A0A1Y2CP76"/>
<dbReference type="PANTHER" id="PTHR23406">
    <property type="entry name" value="MALIC ENZYME-RELATED"/>
    <property type="match status" value="1"/>
</dbReference>
<feature type="binding site" evidence="5">
    <location>
        <position position="260"/>
    </location>
    <ligand>
        <name>a divalent metal cation</name>
        <dbReference type="ChEBI" id="CHEBI:60240"/>
    </ligand>
</feature>
<reference evidence="8 9" key="1">
    <citation type="submission" date="2016-07" db="EMBL/GenBank/DDBJ databases">
        <title>Pervasive Adenine N6-methylation of Active Genes in Fungi.</title>
        <authorList>
            <consortium name="DOE Joint Genome Institute"/>
            <person name="Mondo S.J."/>
            <person name="Dannebaum R.O."/>
            <person name="Kuo R.C."/>
            <person name="Labutti K."/>
            <person name="Haridas S."/>
            <person name="Kuo A."/>
            <person name="Salamov A."/>
            <person name="Ahrendt S.R."/>
            <person name="Lipzen A."/>
            <person name="Sullivan W."/>
            <person name="Andreopoulos W.B."/>
            <person name="Clum A."/>
            <person name="Lindquist E."/>
            <person name="Daum C."/>
            <person name="Ramamoorthy G.K."/>
            <person name="Gryganskyi A."/>
            <person name="Culley D."/>
            <person name="Magnuson J.K."/>
            <person name="James T.Y."/>
            <person name="O'Malley M.A."/>
            <person name="Stajich J.E."/>
            <person name="Spatafora J.W."/>
            <person name="Visel A."/>
            <person name="Grigoriev I.V."/>
        </authorList>
    </citation>
    <scope>NUCLEOTIDE SEQUENCE [LARGE SCALE GENOMIC DNA]</scope>
    <source>
        <strain evidence="8 9">JEL800</strain>
    </source>
</reference>
<gene>
    <name evidence="8" type="ORF">BCR33DRAFT_713957</name>
</gene>
<dbReference type="GO" id="GO:0046872">
    <property type="term" value="F:metal ion binding"/>
    <property type="evidence" value="ECO:0007669"/>
    <property type="project" value="UniProtKB-KW"/>
</dbReference>
<keyword evidence="2" id="KW-0560">Oxidoreductase</keyword>
<protein>
    <submittedName>
        <fullName evidence="8">Malic-domain-containing protein</fullName>
    </submittedName>
</protein>
<dbReference type="InterPro" id="IPR012302">
    <property type="entry name" value="Malic_NAD-bd"/>
</dbReference>
<dbReference type="Gene3D" id="1.20.1370.30">
    <property type="match status" value="1"/>
</dbReference>
<dbReference type="PIRSF" id="PIRSF000106">
    <property type="entry name" value="ME"/>
    <property type="match status" value="1"/>
</dbReference>
<evidence type="ECO:0000313" key="9">
    <source>
        <dbReference type="Proteomes" id="UP000193642"/>
    </source>
</evidence>
<feature type="active site" description="Proton donor" evidence="3">
    <location>
        <position position="116"/>
    </location>
</feature>
<evidence type="ECO:0000256" key="4">
    <source>
        <dbReference type="PIRSR" id="PIRSR000106-2"/>
    </source>
</evidence>
<feature type="binding site" evidence="5">
    <location>
        <position position="261"/>
    </location>
    <ligand>
        <name>a divalent metal cation</name>
        <dbReference type="ChEBI" id="CHEBI:60240"/>
    </ligand>
</feature>
<dbReference type="EMBL" id="MCGO01000010">
    <property type="protein sequence ID" value="ORY48840.1"/>
    <property type="molecule type" value="Genomic_DNA"/>
</dbReference>
<dbReference type="SMART" id="SM01274">
    <property type="entry name" value="malic"/>
    <property type="match status" value="1"/>
</dbReference>
<dbReference type="InterPro" id="IPR036291">
    <property type="entry name" value="NAD(P)-bd_dom_sf"/>
</dbReference>
<name>A0A1Y2CP76_9FUNG</name>
<dbReference type="InterPro" id="IPR037062">
    <property type="entry name" value="Malic_N_dom_sf"/>
</dbReference>
<feature type="domain" description="Malic enzyme N-terminal" evidence="7">
    <location>
        <begin position="93"/>
        <end position="275"/>
    </location>
</feature>
<accession>A0A1Y2CP76</accession>
<dbReference type="InterPro" id="IPR046346">
    <property type="entry name" value="Aminoacid_DH-like_N_sf"/>
</dbReference>
<dbReference type="GO" id="GO:0004471">
    <property type="term" value="F:malate dehydrogenase (decarboxylating) (NAD+) activity"/>
    <property type="evidence" value="ECO:0007669"/>
    <property type="project" value="TreeGrafter"/>
</dbReference>
<dbReference type="STRING" id="329046.A0A1Y2CP76"/>
<feature type="binding site" evidence="4">
    <location>
        <position position="171"/>
    </location>
    <ligand>
        <name>(S)-malate</name>
        <dbReference type="ChEBI" id="CHEBI:15589"/>
    </ligand>
</feature>
<feature type="binding site" evidence="4">
    <location>
        <position position="348"/>
    </location>
    <ligand>
        <name>(S)-malate</name>
        <dbReference type="ChEBI" id="CHEBI:15589"/>
    </ligand>
</feature>
<sequence>ALESIGGALSGIFHSAKAALKNENGQTGADLIRDPNHTRGTAFTLDTRRAKHLEGLLPPSVESLDVQVARVVAHLDALQVSPLAQYEYLDRVRTEDPTLFFKVVMSNLRKVVSIIYTPTVGLACQEFSHIYTPGNCPGLFLSLANKDRLDDILANWPGPDPDICVMTDGSRILGLGDLGINGMGIPIGKLSLYVAAGGFHPTRTLPITLDLGTNTQKHLDDPFYLGTKTHRPDDETFYDFVEAVMVALKKRWPSMLVQFEDFSSEHAFGTLEKLRDRYFTFNDDIQGTVPSDASRYPQHKTLFMRDDMEGQQIGSLLEAIETLKPTALMCLLKMSEINARPIVFPLSNPLANAECTFEEAVKASNGSVIFASGTAFPSQAHPPGQGNNMYIFPALGFGAALAKATAVPDSLIYRCSVSLSEQLSEEEKSLGLLYPRIERIRAISANLAKDVILQALADVRLVHEPFILHLYGVKAGQKYEANDEEKAAALFNWVVSKMYVPSYE</sequence>
<dbReference type="Gene3D" id="3.40.50.10380">
    <property type="entry name" value="Malic enzyme, N-terminal domain"/>
    <property type="match status" value="2"/>
</dbReference>
<evidence type="ECO:0000256" key="5">
    <source>
        <dbReference type="PIRSR" id="PIRSR000106-3"/>
    </source>
</evidence>
<evidence type="ECO:0000313" key="8">
    <source>
        <dbReference type="EMBL" id="ORY48840.1"/>
    </source>
</evidence>
<evidence type="ECO:0000256" key="3">
    <source>
        <dbReference type="PIRSR" id="PIRSR000106-1"/>
    </source>
</evidence>
<dbReference type="InterPro" id="IPR012301">
    <property type="entry name" value="Malic_N_dom"/>
</dbReference>
<comment type="cofactor">
    <cofactor evidence="5">
        <name>Mg(2+)</name>
        <dbReference type="ChEBI" id="CHEBI:18420"/>
    </cofactor>
    <cofactor evidence="5">
        <name>Mn(2+)</name>
        <dbReference type="ChEBI" id="CHEBI:29035"/>
    </cofactor>
    <text evidence="5">Divalent metal cations. Prefers magnesium or manganese.</text>
</comment>
<feature type="binding site" evidence="4">
    <location>
        <position position="387"/>
    </location>
    <ligand>
        <name>(S)-malate</name>
        <dbReference type="ChEBI" id="CHEBI:15589"/>
    </ligand>
</feature>
<keyword evidence="9" id="KW-1185">Reference proteome</keyword>
<dbReference type="Pfam" id="PF03949">
    <property type="entry name" value="Malic_M"/>
    <property type="match status" value="1"/>
</dbReference>
<dbReference type="InterPro" id="IPR001891">
    <property type="entry name" value="Malic_OxRdtase"/>
</dbReference>
<feature type="binding site" evidence="5">
    <location>
        <position position="284"/>
    </location>
    <ligand>
        <name>a divalent metal cation</name>
        <dbReference type="ChEBI" id="CHEBI:60240"/>
    </ligand>
</feature>
<dbReference type="SMART" id="SM00919">
    <property type="entry name" value="Malic_M"/>
    <property type="match status" value="1"/>
</dbReference>
<feature type="non-terminal residue" evidence="8">
    <location>
        <position position="1"/>
    </location>
</feature>
<evidence type="ECO:0000256" key="2">
    <source>
        <dbReference type="ARBA" id="ARBA00023002"/>
    </source>
</evidence>
<feature type="domain" description="Malic enzyme NAD-binding" evidence="6">
    <location>
        <begin position="243"/>
        <end position="456"/>
    </location>
</feature>
<comment type="similarity">
    <text evidence="1">Belongs to the malic enzymes family.</text>
</comment>
<keyword evidence="5" id="KW-0479">Metal-binding</keyword>
<dbReference type="GO" id="GO:0005739">
    <property type="term" value="C:mitochondrion"/>
    <property type="evidence" value="ECO:0007669"/>
    <property type="project" value="TreeGrafter"/>
</dbReference>
<comment type="caution">
    <text evidence="8">The sequence shown here is derived from an EMBL/GenBank/DDBJ whole genome shotgun (WGS) entry which is preliminary data.</text>
</comment>
<dbReference type="PANTHER" id="PTHR23406:SF32">
    <property type="entry name" value="NADP-DEPENDENT MALIC ENZYME"/>
    <property type="match status" value="1"/>
</dbReference>